<evidence type="ECO:0000256" key="1">
    <source>
        <dbReference type="ARBA" id="ARBA00004651"/>
    </source>
</evidence>
<protein>
    <recommendedName>
        <fullName evidence="8">Biotin transporter</fullName>
    </recommendedName>
</protein>
<sequence length="191" mass="19509">MNSVAPSLGFRDLTLTALGAGLVVALGAAPPIPLGILPVPITLQTLGVMLAGLLLGPRRGATAMLVFVALVAIGLPVLAGGRGGFGILVGPTAGYLLGWMPAAMVVGILARHGERIGSSVARIACYIGACLFGGVIVIHACGVAWLSLVTGLDWGKAFFGTLLFVPGDVVKAVLAAIICRRIEIFMTLDRR</sequence>
<dbReference type="PIRSF" id="PIRSF016661">
    <property type="entry name" value="BioY"/>
    <property type="match status" value="1"/>
</dbReference>
<keyword evidence="6 9" id="KW-1133">Transmembrane helix</keyword>
<dbReference type="PANTHER" id="PTHR34295">
    <property type="entry name" value="BIOTIN TRANSPORTER BIOY"/>
    <property type="match status" value="1"/>
</dbReference>
<feature type="transmembrane region" description="Helical" evidence="9">
    <location>
        <begin position="93"/>
        <end position="111"/>
    </location>
</feature>
<dbReference type="RefSeq" id="WP_109330607.1">
    <property type="nucleotide sequence ID" value="NZ_CP029354.1"/>
</dbReference>
<evidence type="ECO:0000256" key="8">
    <source>
        <dbReference type="PIRNR" id="PIRNR016661"/>
    </source>
</evidence>
<keyword evidence="5 9" id="KW-0812">Transmembrane</keyword>
<dbReference type="GO" id="GO:0005886">
    <property type="term" value="C:plasma membrane"/>
    <property type="evidence" value="ECO:0007669"/>
    <property type="project" value="UniProtKB-SubCell"/>
</dbReference>
<evidence type="ECO:0000256" key="9">
    <source>
        <dbReference type="SAM" id="Phobius"/>
    </source>
</evidence>
<keyword evidence="7 8" id="KW-0472">Membrane</keyword>
<dbReference type="EMBL" id="CP029354">
    <property type="protein sequence ID" value="AWK88386.1"/>
    <property type="molecule type" value="Genomic_DNA"/>
</dbReference>
<comment type="subcellular location">
    <subcellularLocation>
        <location evidence="1 8">Cell membrane</location>
        <topology evidence="1 8">Multi-pass membrane protein</topology>
    </subcellularLocation>
</comment>
<dbReference type="Pfam" id="PF02632">
    <property type="entry name" value="BioY"/>
    <property type="match status" value="1"/>
</dbReference>
<dbReference type="InterPro" id="IPR003784">
    <property type="entry name" value="BioY"/>
</dbReference>
<keyword evidence="4 8" id="KW-1003">Cell membrane</keyword>
<gene>
    <name evidence="10" type="ORF">DEW08_20090</name>
</gene>
<dbReference type="Proteomes" id="UP000245629">
    <property type="component" value="Chromosome 3"/>
</dbReference>
<evidence type="ECO:0000256" key="4">
    <source>
        <dbReference type="ARBA" id="ARBA00022475"/>
    </source>
</evidence>
<dbReference type="AlphaFoldDB" id="A0A2S2CV83"/>
<evidence type="ECO:0000256" key="3">
    <source>
        <dbReference type="ARBA" id="ARBA00022448"/>
    </source>
</evidence>
<evidence type="ECO:0000256" key="6">
    <source>
        <dbReference type="ARBA" id="ARBA00022989"/>
    </source>
</evidence>
<dbReference type="KEGG" id="azz:DEW08_20090"/>
<evidence type="ECO:0000256" key="5">
    <source>
        <dbReference type="ARBA" id="ARBA00022692"/>
    </source>
</evidence>
<dbReference type="OrthoDB" id="9803495at2"/>
<keyword evidence="11" id="KW-1185">Reference proteome</keyword>
<proteinExistence type="inferred from homology"/>
<feature type="transmembrane region" description="Helical" evidence="9">
    <location>
        <begin position="123"/>
        <end position="146"/>
    </location>
</feature>
<comment type="similarity">
    <text evidence="2 8">Belongs to the BioY family.</text>
</comment>
<evidence type="ECO:0000313" key="10">
    <source>
        <dbReference type="EMBL" id="AWK88386.1"/>
    </source>
</evidence>
<keyword evidence="3 8" id="KW-0813">Transport</keyword>
<accession>A0A2S2CV83</accession>
<dbReference type="PANTHER" id="PTHR34295:SF4">
    <property type="entry name" value="BIOTIN TRANSPORTER BIOY-RELATED"/>
    <property type="match status" value="1"/>
</dbReference>
<evidence type="ECO:0000256" key="2">
    <source>
        <dbReference type="ARBA" id="ARBA00010692"/>
    </source>
</evidence>
<name>A0A2S2CV83_9PROT</name>
<reference evidence="11" key="1">
    <citation type="submission" date="2018-05" db="EMBL/GenBank/DDBJ databases">
        <title>Azospirillum thermophila sp. nov., a novel isolated from hot spring.</title>
        <authorList>
            <person name="Zhao Z."/>
        </authorList>
    </citation>
    <scope>NUCLEOTIDE SEQUENCE [LARGE SCALE GENOMIC DNA]</scope>
    <source>
        <strain evidence="11">CFH 70021</strain>
    </source>
</reference>
<evidence type="ECO:0000313" key="11">
    <source>
        <dbReference type="Proteomes" id="UP000245629"/>
    </source>
</evidence>
<feature type="transmembrane region" description="Helical" evidence="9">
    <location>
        <begin position="63"/>
        <end position="81"/>
    </location>
</feature>
<dbReference type="GO" id="GO:0015225">
    <property type="term" value="F:biotin transmembrane transporter activity"/>
    <property type="evidence" value="ECO:0007669"/>
    <property type="project" value="UniProtKB-UniRule"/>
</dbReference>
<feature type="transmembrane region" description="Helical" evidence="9">
    <location>
        <begin position="158"/>
        <end position="179"/>
    </location>
</feature>
<organism evidence="10 11">
    <name type="scientific">Azospirillum thermophilum</name>
    <dbReference type="NCBI Taxonomy" id="2202148"/>
    <lineage>
        <taxon>Bacteria</taxon>
        <taxon>Pseudomonadati</taxon>
        <taxon>Pseudomonadota</taxon>
        <taxon>Alphaproteobacteria</taxon>
        <taxon>Rhodospirillales</taxon>
        <taxon>Azospirillaceae</taxon>
        <taxon>Azospirillum</taxon>
    </lineage>
</organism>
<feature type="transmembrane region" description="Helical" evidence="9">
    <location>
        <begin position="37"/>
        <end position="56"/>
    </location>
</feature>
<dbReference type="Gene3D" id="1.10.1760.20">
    <property type="match status" value="1"/>
</dbReference>
<evidence type="ECO:0000256" key="7">
    <source>
        <dbReference type="ARBA" id="ARBA00023136"/>
    </source>
</evidence>